<comment type="catalytic activity">
    <reaction evidence="7">
        <text>a 1,2-diacyl-sn-glycero-3-phosphate + CTP + H(+) = a CDP-1,2-diacyl-sn-glycerol + diphosphate</text>
        <dbReference type="Rhea" id="RHEA:16229"/>
        <dbReference type="ChEBI" id="CHEBI:15378"/>
        <dbReference type="ChEBI" id="CHEBI:33019"/>
        <dbReference type="ChEBI" id="CHEBI:37563"/>
        <dbReference type="ChEBI" id="CHEBI:58332"/>
        <dbReference type="ChEBI" id="CHEBI:58608"/>
        <dbReference type="EC" id="2.7.7.41"/>
    </reaction>
</comment>
<dbReference type="RefSeq" id="WP_225240574.1">
    <property type="nucleotide sequence ID" value="NZ_JAHYBX010000016.1"/>
</dbReference>
<evidence type="ECO:0000313" key="9">
    <source>
        <dbReference type="EMBL" id="MCA1858425.1"/>
    </source>
</evidence>
<keyword evidence="6 8" id="KW-0472">Membrane</keyword>
<evidence type="ECO:0000256" key="1">
    <source>
        <dbReference type="ARBA" id="ARBA00004141"/>
    </source>
</evidence>
<reference evidence="9 10" key="1">
    <citation type="submission" date="2021-07" db="EMBL/GenBank/DDBJ databases">
        <title>Characterization of Violacein-producing bacteria and related species.</title>
        <authorList>
            <person name="Wilson H.S."/>
            <person name="De Leon M.E."/>
        </authorList>
    </citation>
    <scope>NUCLEOTIDE SEQUENCE [LARGE SCALE GENOMIC DNA]</scope>
    <source>
        <strain evidence="9 10">HSC-2F05</strain>
    </source>
</reference>
<feature type="transmembrane region" description="Helical" evidence="8">
    <location>
        <begin position="12"/>
        <end position="34"/>
    </location>
</feature>
<dbReference type="Pfam" id="PF01148">
    <property type="entry name" value="CTP_transf_1"/>
    <property type="match status" value="1"/>
</dbReference>
<dbReference type="InterPro" id="IPR000374">
    <property type="entry name" value="PC_trans"/>
</dbReference>
<evidence type="ECO:0000256" key="5">
    <source>
        <dbReference type="ARBA" id="ARBA00022989"/>
    </source>
</evidence>
<evidence type="ECO:0000256" key="3">
    <source>
        <dbReference type="ARBA" id="ARBA00022679"/>
    </source>
</evidence>
<sequence length="300" mass="32259">MAAIFPFFDTGVRIAMASLVLYGLLATSSLSVTIRASASAPGMLRHQVNAWWRIFPAISLALLTYPFGPPVLACAVFLLACRELGQHYRGKLAFFRLGAAMLATFVLLLGWRQPALAQILISGAIALQALRCRLHFSPCRVVWLLLLATTGAMYVLTLFSALPFGPRANLGWLFYLFTLTALNDIGQFGAGKLLGRRRIAPAISRNKTWEGLAGGLVISQFVSWALGTYLSLADAGTLALYAALLSLAGFLGDLMFSAVKRALAIKDFSALIPGHGGILDRVDSLVLTAPLLYCLLRGIA</sequence>
<comment type="subcellular location">
    <subcellularLocation>
        <location evidence="1">Membrane</location>
        <topology evidence="1">Multi-pass membrane protein</topology>
    </subcellularLocation>
</comment>
<feature type="transmembrane region" description="Helical" evidence="8">
    <location>
        <begin position="141"/>
        <end position="164"/>
    </location>
</feature>
<organism evidence="9 10">
    <name type="scientific">Massilia hydrophila</name>
    <dbReference type="NCBI Taxonomy" id="3044279"/>
    <lineage>
        <taxon>Bacteria</taxon>
        <taxon>Pseudomonadati</taxon>
        <taxon>Pseudomonadota</taxon>
        <taxon>Betaproteobacteria</taxon>
        <taxon>Burkholderiales</taxon>
        <taxon>Oxalobacteraceae</taxon>
        <taxon>Telluria group</taxon>
        <taxon>Massilia</taxon>
    </lineage>
</organism>
<dbReference type="PANTHER" id="PTHR43535:SF1">
    <property type="entry name" value="PHOSPHATIDATE CYTIDYLYLTRANSFERASE"/>
    <property type="match status" value="1"/>
</dbReference>
<dbReference type="Proteomes" id="UP001198602">
    <property type="component" value="Unassembled WGS sequence"/>
</dbReference>
<keyword evidence="4 7" id="KW-0812">Transmembrane</keyword>
<feature type="transmembrane region" description="Helical" evidence="8">
    <location>
        <begin position="115"/>
        <end position="134"/>
    </location>
</feature>
<feature type="transmembrane region" description="Helical" evidence="8">
    <location>
        <begin position="92"/>
        <end position="109"/>
    </location>
</feature>
<dbReference type="GO" id="GO:0016779">
    <property type="term" value="F:nucleotidyltransferase activity"/>
    <property type="evidence" value="ECO:0007669"/>
    <property type="project" value="UniProtKB-KW"/>
</dbReference>
<feature type="transmembrane region" description="Helical" evidence="8">
    <location>
        <begin position="54"/>
        <end position="80"/>
    </location>
</feature>
<proteinExistence type="inferred from homology"/>
<evidence type="ECO:0000256" key="7">
    <source>
        <dbReference type="RuleBase" id="RU003938"/>
    </source>
</evidence>
<comment type="caution">
    <text evidence="9">The sequence shown here is derived from an EMBL/GenBank/DDBJ whole genome shotgun (WGS) entry which is preliminary data.</text>
</comment>
<evidence type="ECO:0000256" key="4">
    <source>
        <dbReference type="ARBA" id="ARBA00022692"/>
    </source>
</evidence>
<gene>
    <name evidence="9" type="ORF">LE190_21190</name>
</gene>
<dbReference type="EC" id="2.7.7.41" evidence="7"/>
<dbReference type="PANTHER" id="PTHR43535">
    <property type="entry name" value="PHOSPHATIDATE CYTIDYLYLTRANSFERASE"/>
    <property type="match status" value="1"/>
</dbReference>
<protein>
    <recommendedName>
        <fullName evidence="7">Phosphatidate cytidylyltransferase</fullName>
        <ecNumber evidence="7">2.7.7.41</ecNumber>
    </recommendedName>
</protein>
<keyword evidence="3 7" id="KW-0808">Transferase</keyword>
<keyword evidence="7 9" id="KW-0548">Nucleotidyltransferase</keyword>
<dbReference type="EMBL" id="JAHYBX010000016">
    <property type="protein sequence ID" value="MCA1858425.1"/>
    <property type="molecule type" value="Genomic_DNA"/>
</dbReference>
<name>A0ABS7YJC7_9BURK</name>
<keyword evidence="10" id="KW-1185">Reference proteome</keyword>
<evidence type="ECO:0000256" key="8">
    <source>
        <dbReference type="SAM" id="Phobius"/>
    </source>
</evidence>
<dbReference type="PROSITE" id="PS01315">
    <property type="entry name" value="CDS"/>
    <property type="match status" value="1"/>
</dbReference>
<keyword evidence="5 8" id="KW-1133">Transmembrane helix</keyword>
<comment type="pathway">
    <text evidence="7">Phospholipid metabolism; CDP-diacylglycerol biosynthesis; CDP-diacylglycerol from sn-glycerol 3-phosphate: step 3/3.</text>
</comment>
<evidence type="ECO:0000313" key="10">
    <source>
        <dbReference type="Proteomes" id="UP001198602"/>
    </source>
</evidence>
<feature type="transmembrane region" description="Helical" evidence="8">
    <location>
        <begin position="170"/>
        <end position="190"/>
    </location>
</feature>
<evidence type="ECO:0000256" key="2">
    <source>
        <dbReference type="ARBA" id="ARBA00010185"/>
    </source>
</evidence>
<comment type="similarity">
    <text evidence="2 7">Belongs to the CDS family.</text>
</comment>
<feature type="transmembrane region" description="Helical" evidence="8">
    <location>
        <begin position="211"/>
        <end position="232"/>
    </location>
</feature>
<accession>A0ABS7YJC7</accession>
<evidence type="ECO:0000256" key="6">
    <source>
        <dbReference type="ARBA" id="ARBA00023136"/>
    </source>
</evidence>
<feature type="transmembrane region" description="Helical" evidence="8">
    <location>
        <begin position="238"/>
        <end position="259"/>
    </location>
</feature>